<evidence type="ECO:0000313" key="2">
    <source>
        <dbReference type="EMBL" id="RMI20133.1"/>
    </source>
</evidence>
<sequence>MHMRCWIGGVVASGLGLALLAAATAAWPLRSATSPVPEVTSGWSGSAFAVAPGLLVTNAHVALRCRAHGLPLRVEGRSGPWQVAMLDADADLALLQGPDAGEAVLPLSAAQRLPRGTPVLALGYPTSGTERRLAGQLHGTRGPILRATLTVHDPEGGRAVSFVMTDRQGHEIEPAWEDGLRYFGPAQAARLRWRLEIDAPSHGGSSGGPVLDAAGQVVGVVYAGGRGLTAAIPLEDLRDLLMRAGVTPVTRAPPQQREPDWAAVRDAASRSLYRLAC</sequence>
<dbReference type="PANTHER" id="PTHR43019:SF23">
    <property type="entry name" value="PROTEASE DO-LIKE 5, CHLOROPLASTIC"/>
    <property type="match status" value="1"/>
</dbReference>
<proteinExistence type="predicted"/>
<organism evidence="1 4">
    <name type="scientific">Teichococcus wenyumeiae</name>
    <dbReference type="NCBI Taxonomy" id="2478470"/>
    <lineage>
        <taxon>Bacteria</taxon>
        <taxon>Pseudomonadati</taxon>
        <taxon>Pseudomonadota</taxon>
        <taxon>Alphaproteobacteria</taxon>
        <taxon>Acetobacterales</taxon>
        <taxon>Roseomonadaceae</taxon>
        <taxon>Roseomonas</taxon>
    </lineage>
</organism>
<dbReference type="Pfam" id="PF13365">
    <property type="entry name" value="Trypsin_2"/>
    <property type="match status" value="1"/>
</dbReference>
<dbReference type="SUPFAM" id="SSF50494">
    <property type="entry name" value="Trypsin-like serine proteases"/>
    <property type="match status" value="1"/>
</dbReference>
<accession>A0A3A9JIZ9</accession>
<dbReference type="EMBL" id="RAQU01000076">
    <property type="protein sequence ID" value="RKK03644.1"/>
    <property type="molecule type" value="Genomic_DNA"/>
</dbReference>
<dbReference type="InterPro" id="IPR043504">
    <property type="entry name" value="Peptidase_S1_PA_chymotrypsin"/>
</dbReference>
<dbReference type="Proteomes" id="UP000278036">
    <property type="component" value="Unassembled WGS sequence"/>
</dbReference>
<dbReference type="EMBL" id="RFLX01000013">
    <property type="protein sequence ID" value="RMI20133.1"/>
    <property type="molecule type" value="Genomic_DNA"/>
</dbReference>
<reference evidence="1 4" key="1">
    <citation type="submission" date="2018-09" db="EMBL/GenBank/DDBJ databases">
        <title>Roseomonas sp. nov., isolated from feces of Tibetan antelopes in the Qinghai-Tibet plateau, China.</title>
        <authorList>
            <person name="Tian Z."/>
        </authorList>
    </citation>
    <scope>NUCLEOTIDE SEQUENCE [LARGE SCALE GENOMIC DNA]</scope>
    <source>
        <strain evidence="2 3">Z23</strain>
        <strain evidence="1 4">Z24</strain>
    </source>
</reference>
<dbReference type="Proteomes" id="UP000274097">
    <property type="component" value="Unassembled WGS sequence"/>
</dbReference>
<dbReference type="PANTHER" id="PTHR43019">
    <property type="entry name" value="SERINE ENDOPROTEASE DEGS"/>
    <property type="match status" value="1"/>
</dbReference>
<evidence type="ECO:0000313" key="4">
    <source>
        <dbReference type="Proteomes" id="UP000278036"/>
    </source>
</evidence>
<evidence type="ECO:0008006" key="5">
    <source>
        <dbReference type="Google" id="ProtNLM"/>
    </source>
</evidence>
<dbReference type="InParanoid" id="A0A3A9JIZ9"/>
<evidence type="ECO:0000313" key="3">
    <source>
        <dbReference type="Proteomes" id="UP000274097"/>
    </source>
</evidence>
<dbReference type="InterPro" id="IPR009003">
    <property type="entry name" value="Peptidase_S1_PA"/>
</dbReference>
<dbReference type="Gene3D" id="2.40.10.10">
    <property type="entry name" value="Trypsin-like serine proteases"/>
    <property type="match status" value="2"/>
</dbReference>
<evidence type="ECO:0000313" key="1">
    <source>
        <dbReference type="EMBL" id="RKK03644.1"/>
    </source>
</evidence>
<keyword evidence="3" id="KW-1185">Reference proteome</keyword>
<gene>
    <name evidence="1" type="ORF">D6Z83_13505</name>
    <name evidence="2" type="ORF">EBE87_16760</name>
</gene>
<dbReference type="AlphaFoldDB" id="A0A3A9JIZ9"/>
<comment type="caution">
    <text evidence="1">The sequence shown here is derived from an EMBL/GenBank/DDBJ whole genome shotgun (WGS) entry which is preliminary data.</text>
</comment>
<protein>
    <recommendedName>
        <fullName evidence="5">Serine protease</fullName>
    </recommendedName>
</protein>
<name>A0A3A9JIZ9_9PROT</name>